<organism evidence="1 2">
    <name type="scientific">Acorus calamus</name>
    <name type="common">Sweet flag</name>
    <dbReference type="NCBI Taxonomy" id="4465"/>
    <lineage>
        <taxon>Eukaryota</taxon>
        <taxon>Viridiplantae</taxon>
        <taxon>Streptophyta</taxon>
        <taxon>Embryophyta</taxon>
        <taxon>Tracheophyta</taxon>
        <taxon>Spermatophyta</taxon>
        <taxon>Magnoliopsida</taxon>
        <taxon>Liliopsida</taxon>
        <taxon>Acoraceae</taxon>
        <taxon>Acorus</taxon>
    </lineage>
</organism>
<reference evidence="1" key="1">
    <citation type="journal article" date="2023" name="Nat. Commun.">
        <title>Diploid and tetraploid genomes of Acorus and the evolution of monocots.</title>
        <authorList>
            <person name="Ma L."/>
            <person name="Liu K.W."/>
            <person name="Li Z."/>
            <person name="Hsiao Y.Y."/>
            <person name="Qi Y."/>
            <person name="Fu T."/>
            <person name="Tang G.D."/>
            <person name="Zhang D."/>
            <person name="Sun W.H."/>
            <person name="Liu D.K."/>
            <person name="Li Y."/>
            <person name="Chen G.Z."/>
            <person name="Liu X.D."/>
            <person name="Liao X.Y."/>
            <person name="Jiang Y.T."/>
            <person name="Yu X."/>
            <person name="Hao Y."/>
            <person name="Huang J."/>
            <person name="Zhao X.W."/>
            <person name="Ke S."/>
            <person name="Chen Y.Y."/>
            <person name="Wu W.L."/>
            <person name="Hsu J.L."/>
            <person name="Lin Y.F."/>
            <person name="Huang M.D."/>
            <person name="Li C.Y."/>
            <person name="Huang L."/>
            <person name="Wang Z.W."/>
            <person name="Zhao X."/>
            <person name="Zhong W.Y."/>
            <person name="Peng D.H."/>
            <person name="Ahmad S."/>
            <person name="Lan S."/>
            <person name="Zhang J.S."/>
            <person name="Tsai W.C."/>
            <person name="Van de Peer Y."/>
            <person name="Liu Z.J."/>
        </authorList>
    </citation>
    <scope>NUCLEOTIDE SEQUENCE</scope>
    <source>
        <strain evidence="1">CP</strain>
    </source>
</reference>
<accession>A0AAV9F4Q9</accession>
<evidence type="ECO:0000313" key="1">
    <source>
        <dbReference type="EMBL" id="KAK1320915.1"/>
    </source>
</evidence>
<comment type="caution">
    <text evidence="1">The sequence shown here is derived from an EMBL/GenBank/DDBJ whole genome shotgun (WGS) entry which is preliminary data.</text>
</comment>
<dbReference type="EMBL" id="JAUJYO010000003">
    <property type="protein sequence ID" value="KAK1320915.1"/>
    <property type="molecule type" value="Genomic_DNA"/>
</dbReference>
<protein>
    <submittedName>
        <fullName evidence="1">Uncharacterized protein</fullName>
    </submittedName>
</protein>
<dbReference type="AlphaFoldDB" id="A0AAV9F4Q9"/>
<gene>
    <name evidence="1" type="ORF">QJS10_CPA03g00521</name>
</gene>
<proteinExistence type="predicted"/>
<sequence length="64" mass="7702">MERFAMDDDFEDVQLIDGEYYYRNRKEKRRQTKDIKQEMTGSITEYISEIRGRGGTDSTQYHAE</sequence>
<keyword evidence="2" id="KW-1185">Reference proteome</keyword>
<reference evidence="1" key="2">
    <citation type="submission" date="2023-06" db="EMBL/GenBank/DDBJ databases">
        <authorList>
            <person name="Ma L."/>
            <person name="Liu K.-W."/>
            <person name="Li Z."/>
            <person name="Hsiao Y.-Y."/>
            <person name="Qi Y."/>
            <person name="Fu T."/>
            <person name="Tang G."/>
            <person name="Zhang D."/>
            <person name="Sun W.-H."/>
            <person name="Liu D.-K."/>
            <person name="Li Y."/>
            <person name="Chen G.-Z."/>
            <person name="Liu X.-D."/>
            <person name="Liao X.-Y."/>
            <person name="Jiang Y.-T."/>
            <person name="Yu X."/>
            <person name="Hao Y."/>
            <person name="Huang J."/>
            <person name="Zhao X.-W."/>
            <person name="Ke S."/>
            <person name="Chen Y.-Y."/>
            <person name="Wu W.-L."/>
            <person name="Hsu J.-L."/>
            <person name="Lin Y.-F."/>
            <person name="Huang M.-D."/>
            <person name="Li C.-Y."/>
            <person name="Huang L."/>
            <person name="Wang Z.-W."/>
            <person name="Zhao X."/>
            <person name="Zhong W.-Y."/>
            <person name="Peng D.-H."/>
            <person name="Ahmad S."/>
            <person name="Lan S."/>
            <person name="Zhang J.-S."/>
            <person name="Tsai W.-C."/>
            <person name="Van De Peer Y."/>
            <person name="Liu Z.-J."/>
        </authorList>
    </citation>
    <scope>NUCLEOTIDE SEQUENCE</scope>
    <source>
        <strain evidence="1">CP</strain>
        <tissue evidence="1">Leaves</tissue>
    </source>
</reference>
<dbReference type="Proteomes" id="UP001180020">
    <property type="component" value="Unassembled WGS sequence"/>
</dbReference>
<evidence type="ECO:0000313" key="2">
    <source>
        <dbReference type="Proteomes" id="UP001180020"/>
    </source>
</evidence>
<name>A0AAV9F4Q9_ACOCL</name>